<dbReference type="PROSITE" id="PS50113">
    <property type="entry name" value="PAC"/>
    <property type="match status" value="2"/>
</dbReference>
<dbReference type="SUPFAM" id="SSF47384">
    <property type="entry name" value="Homodimeric domain of signal transducing histidine kinase"/>
    <property type="match status" value="1"/>
</dbReference>
<dbReference type="InterPro" id="IPR013767">
    <property type="entry name" value="PAS_fold"/>
</dbReference>
<evidence type="ECO:0000256" key="5">
    <source>
        <dbReference type="ARBA" id="ARBA00022777"/>
    </source>
</evidence>
<dbReference type="Pfam" id="PF00512">
    <property type="entry name" value="HisKA"/>
    <property type="match status" value="1"/>
</dbReference>
<evidence type="ECO:0000259" key="9">
    <source>
        <dbReference type="PROSITE" id="PS50113"/>
    </source>
</evidence>
<feature type="domain" description="PAS" evidence="8">
    <location>
        <begin position="544"/>
        <end position="621"/>
    </location>
</feature>
<protein>
    <recommendedName>
        <fullName evidence="2">histidine kinase</fullName>
        <ecNumber evidence="2">2.7.13.3</ecNumber>
    </recommendedName>
</protein>
<dbReference type="SUPFAM" id="SSF55874">
    <property type="entry name" value="ATPase domain of HSP90 chaperone/DNA topoisomerase II/histidine kinase"/>
    <property type="match status" value="1"/>
</dbReference>
<dbReference type="PROSITE" id="PS50109">
    <property type="entry name" value="HIS_KIN"/>
    <property type="match status" value="1"/>
</dbReference>
<feature type="domain" description="PAC" evidence="9">
    <location>
        <begin position="250"/>
        <end position="300"/>
    </location>
</feature>
<dbReference type="AlphaFoldDB" id="A0A7J2RYF8"/>
<dbReference type="Gene3D" id="3.30.565.10">
    <property type="entry name" value="Histidine kinase-like ATPase, C-terminal domain"/>
    <property type="match status" value="1"/>
</dbReference>
<dbReference type="Pfam" id="PF08448">
    <property type="entry name" value="PAS_4"/>
    <property type="match status" value="1"/>
</dbReference>
<evidence type="ECO:0000256" key="1">
    <source>
        <dbReference type="ARBA" id="ARBA00000085"/>
    </source>
</evidence>
<dbReference type="Proteomes" id="UP000885936">
    <property type="component" value="Unassembled WGS sequence"/>
</dbReference>
<feature type="domain" description="PAS" evidence="8">
    <location>
        <begin position="427"/>
        <end position="492"/>
    </location>
</feature>
<dbReference type="SUPFAM" id="SSF55785">
    <property type="entry name" value="PYP-like sensor domain (PAS domain)"/>
    <property type="match status" value="4"/>
</dbReference>
<feature type="domain" description="PAS" evidence="8">
    <location>
        <begin position="168"/>
        <end position="246"/>
    </location>
</feature>
<feature type="domain" description="PAC" evidence="9">
    <location>
        <begin position="371"/>
        <end position="426"/>
    </location>
</feature>
<dbReference type="SUPFAM" id="SSF55781">
    <property type="entry name" value="GAF domain-like"/>
    <property type="match status" value="1"/>
</dbReference>
<dbReference type="InterPro" id="IPR000014">
    <property type="entry name" value="PAS"/>
</dbReference>
<dbReference type="InterPro" id="IPR036097">
    <property type="entry name" value="HisK_dim/P_sf"/>
</dbReference>
<dbReference type="InterPro" id="IPR029016">
    <property type="entry name" value="GAF-like_dom_sf"/>
</dbReference>
<keyword evidence="4" id="KW-0808">Transferase</keyword>
<dbReference type="GO" id="GO:0000155">
    <property type="term" value="F:phosphorelay sensor kinase activity"/>
    <property type="evidence" value="ECO:0007669"/>
    <property type="project" value="InterPro"/>
</dbReference>
<dbReference type="InterPro" id="IPR013655">
    <property type="entry name" value="PAS_fold_3"/>
</dbReference>
<keyword evidence="3" id="KW-0597">Phosphoprotein</keyword>
<dbReference type="InterPro" id="IPR052162">
    <property type="entry name" value="Sensor_kinase/Photoreceptor"/>
</dbReference>
<dbReference type="SMART" id="SM00086">
    <property type="entry name" value="PAC"/>
    <property type="match status" value="4"/>
</dbReference>
<dbReference type="Pfam" id="PF00989">
    <property type="entry name" value="PAS"/>
    <property type="match status" value="2"/>
</dbReference>
<dbReference type="InterPro" id="IPR003594">
    <property type="entry name" value="HATPase_dom"/>
</dbReference>
<evidence type="ECO:0000259" key="7">
    <source>
        <dbReference type="PROSITE" id="PS50109"/>
    </source>
</evidence>
<feature type="coiled-coil region" evidence="6">
    <location>
        <begin position="677"/>
        <end position="704"/>
    </location>
</feature>
<comment type="catalytic activity">
    <reaction evidence="1">
        <text>ATP + protein L-histidine = ADP + protein N-phospho-L-histidine.</text>
        <dbReference type="EC" id="2.7.13.3"/>
    </reaction>
</comment>
<evidence type="ECO:0000256" key="6">
    <source>
        <dbReference type="SAM" id="Coils"/>
    </source>
</evidence>
<dbReference type="Pfam" id="PF02518">
    <property type="entry name" value="HATPase_c"/>
    <property type="match status" value="1"/>
</dbReference>
<dbReference type="InterPro" id="IPR003661">
    <property type="entry name" value="HisK_dim/P_dom"/>
</dbReference>
<accession>A0A7J2RYF8</accession>
<dbReference type="InterPro" id="IPR036890">
    <property type="entry name" value="HATPase_C_sf"/>
</dbReference>
<dbReference type="PRINTS" id="PR00344">
    <property type="entry name" value="BCTRLSENSOR"/>
</dbReference>
<keyword evidence="5" id="KW-0418">Kinase</keyword>
<comment type="caution">
    <text evidence="10">The sequence shown here is derived from an EMBL/GenBank/DDBJ whole genome shotgun (WGS) entry which is preliminary data.</text>
</comment>
<dbReference type="Gene3D" id="1.10.287.130">
    <property type="match status" value="1"/>
</dbReference>
<dbReference type="InterPro" id="IPR004358">
    <property type="entry name" value="Sig_transdc_His_kin-like_C"/>
</dbReference>
<evidence type="ECO:0000256" key="2">
    <source>
        <dbReference type="ARBA" id="ARBA00012438"/>
    </source>
</evidence>
<dbReference type="EMBL" id="DRIE01000001">
    <property type="protein sequence ID" value="HEC56276.1"/>
    <property type="molecule type" value="Genomic_DNA"/>
</dbReference>
<keyword evidence="6" id="KW-0175">Coiled coil</keyword>
<name>A0A7J2RYF8_9EURY</name>
<sequence>MGCAGMDLNVIVSAIAAGVEDILEADTFEDGIRSLLERVGIAIGADRAYVIDDPGSERYDWCKDEDLPERDEPYFNRWLDRLKKFRAVYGDVEEFSADEQELLESLGIKTLLMLPIFVNGGFYGILGFEWYESGHKMGSEELDVLWAASRHIGEVIRRKRIEEAFKDSESLYRTMVEAADRVKLAFVMAQDVGEQKAVFQFVNDAFSEITGYTKDEMVGRLSLFDLIHPDDLEGVVDQYRARIQGERVSGYSEYRIVRKNREVRWVGVATAVTNYQGKPTSLSYFADITPRKRREEELRGYIHLLNSLSSTYIGLLDLDGRLIFANDPAISGLGYEREDVIGKIFWECDWFARDDVGKEVREAVEGVLSGKNLEIREIEVLSKDGKGVPLIFKVSPFLNEKGELAGVTVEGMVITELKRAENALKRSEKRYRTLIENMNEGLNVIDANGYFTLVNEAFCRLLEYEAEELLGMHVYEVLDDDNRKILSKELEKRRSGVRSRYELTWTAKSGRKIPTITAASPIFEDGIFKGSYGVLTDLTRIREAEELYRTIIDAASDAREGFALVQDIDGIEAKHVYVNDYYCELTGYTRDELYQMSAFELIPDDIKDEVHDRYIRKMRGEDLPRYHEFEWVRKDGRILTVGLSSAVTTYRGKPAFLYYFRDVTGERLLSEMLEVYRHHLEDLVEERTRELEQAHEQLRRKERLATIGELSGTFAHEIRNPLGAIKNSVYYLDMVLKDRSEKVNKHLSIMQREISRIDRLISDLLEFSRVKTPRKEEIVMEEVIRGAIEKVNIPEGIEVVLKDQSPPPTVLCGDPDQLERVFMNLLTNALDAIGDRGRIEIMVEDGDEEVVVTVRDTGCGIEKDIIGKIFEPLYTTKSNGIGLGLAICKQIIEAHSGCIEVESEEGVGTTFTLRFPRVILDE</sequence>
<evidence type="ECO:0000256" key="3">
    <source>
        <dbReference type="ARBA" id="ARBA00022553"/>
    </source>
</evidence>
<dbReference type="PANTHER" id="PTHR43304">
    <property type="entry name" value="PHYTOCHROME-LIKE PROTEIN CPH1"/>
    <property type="match status" value="1"/>
</dbReference>
<dbReference type="NCBIfam" id="TIGR00229">
    <property type="entry name" value="sensory_box"/>
    <property type="match status" value="4"/>
</dbReference>
<evidence type="ECO:0000313" key="10">
    <source>
        <dbReference type="EMBL" id="HEC56276.1"/>
    </source>
</evidence>
<dbReference type="InterPro" id="IPR005467">
    <property type="entry name" value="His_kinase_dom"/>
</dbReference>
<feature type="domain" description="PAS" evidence="8">
    <location>
        <begin position="294"/>
        <end position="371"/>
    </location>
</feature>
<feature type="domain" description="Histidine kinase" evidence="7">
    <location>
        <begin position="713"/>
        <end position="919"/>
    </location>
</feature>
<dbReference type="PANTHER" id="PTHR43304:SF1">
    <property type="entry name" value="PAC DOMAIN-CONTAINING PROTEIN"/>
    <property type="match status" value="1"/>
</dbReference>
<dbReference type="InterPro" id="IPR001610">
    <property type="entry name" value="PAC"/>
</dbReference>
<dbReference type="InterPro" id="IPR013656">
    <property type="entry name" value="PAS_4"/>
</dbReference>
<dbReference type="Gene3D" id="3.30.450.40">
    <property type="match status" value="1"/>
</dbReference>
<dbReference type="Pfam" id="PF08447">
    <property type="entry name" value="PAS_3"/>
    <property type="match status" value="1"/>
</dbReference>
<dbReference type="SMART" id="SM00388">
    <property type="entry name" value="HisKA"/>
    <property type="match status" value="1"/>
</dbReference>
<dbReference type="EC" id="2.7.13.3" evidence="2"/>
<dbReference type="InterPro" id="IPR035965">
    <property type="entry name" value="PAS-like_dom_sf"/>
</dbReference>
<dbReference type="SMART" id="SM00387">
    <property type="entry name" value="HATPase_c"/>
    <property type="match status" value="1"/>
</dbReference>
<gene>
    <name evidence="10" type="ORF">ENI32_00065</name>
</gene>
<dbReference type="CDD" id="cd00082">
    <property type="entry name" value="HisKA"/>
    <property type="match status" value="1"/>
</dbReference>
<dbReference type="PROSITE" id="PS50112">
    <property type="entry name" value="PAS"/>
    <property type="match status" value="4"/>
</dbReference>
<evidence type="ECO:0000256" key="4">
    <source>
        <dbReference type="ARBA" id="ARBA00022679"/>
    </source>
</evidence>
<reference evidence="10" key="1">
    <citation type="journal article" date="2020" name="mSystems">
        <title>Genome- and Community-Level Interaction Insights into Carbon Utilization and Element Cycling Functions of Hydrothermarchaeota in Hydrothermal Sediment.</title>
        <authorList>
            <person name="Zhou Z."/>
            <person name="Liu Y."/>
            <person name="Xu W."/>
            <person name="Pan J."/>
            <person name="Luo Z.H."/>
            <person name="Li M."/>
        </authorList>
    </citation>
    <scope>NUCLEOTIDE SEQUENCE [LARGE SCALE GENOMIC DNA]</scope>
    <source>
        <strain evidence="10">HyVt-386</strain>
    </source>
</reference>
<evidence type="ECO:0000259" key="8">
    <source>
        <dbReference type="PROSITE" id="PS50112"/>
    </source>
</evidence>
<dbReference type="SMART" id="SM00091">
    <property type="entry name" value="PAS"/>
    <property type="match status" value="4"/>
</dbReference>
<dbReference type="Gene3D" id="3.30.450.20">
    <property type="entry name" value="PAS domain"/>
    <property type="match status" value="4"/>
</dbReference>
<dbReference type="GO" id="GO:0006355">
    <property type="term" value="P:regulation of DNA-templated transcription"/>
    <property type="evidence" value="ECO:0007669"/>
    <property type="project" value="InterPro"/>
</dbReference>
<organism evidence="10">
    <name type="scientific">Candidatus Syntropharchaeum butanivorans</name>
    <dbReference type="NCBI Taxonomy" id="1839936"/>
    <lineage>
        <taxon>Archaea</taxon>
        <taxon>Methanobacteriati</taxon>
        <taxon>Methanobacteriota</taxon>
        <taxon>Stenosarchaea group</taxon>
        <taxon>Methanomicrobia</taxon>
        <taxon>Methanosarcinales</taxon>
        <taxon>ANME-2 cluster</taxon>
        <taxon>Candidatus Syntropharchaeum</taxon>
    </lineage>
</organism>
<dbReference type="CDD" id="cd00130">
    <property type="entry name" value="PAS"/>
    <property type="match status" value="4"/>
</dbReference>
<dbReference type="InterPro" id="IPR000700">
    <property type="entry name" value="PAS-assoc_C"/>
</dbReference>
<proteinExistence type="predicted"/>